<organism evidence="3 4">
    <name type="scientific">Hydrogenophaga palleronii</name>
    <dbReference type="NCBI Taxonomy" id="65655"/>
    <lineage>
        <taxon>Bacteria</taxon>
        <taxon>Pseudomonadati</taxon>
        <taxon>Pseudomonadota</taxon>
        <taxon>Betaproteobacteria</taxon>
        <taxon>Burkholderiales</taxon>
        <taxon>Comamonadaceae</taxon>
        <taxon>Hydrogenophaga</taxon>
    </lineage>
</organism>
<evidence type="ECO:0000256" key="2">
    <source>
        <dbReference type="ARBA" id="ARBA00023043"/>
    </source>
</evidence>
<evidence type="ECO:0000313" key="3">
    <source>
        <dbReference type="EMBL" id="MDR7152656.1"/>
    </source>
</evidence>
<dbReference type="InterPro" id="IPR036770">
    <property type="entry name" value="Ankyrin_rpt-contain_sf"/>
</dbReference>
<protein>
    <submittedName>
        <fullName evidence="3">Ankyrin repeat protein</fullName>
    </submittedName>
</protein>
<accession>A0ABU1WUP4</accession>
<dbReference type="Proteomes" id="UP001265700">
    <property type="component" value="Unassembled WGS sequence"/>
</dbReference>
<dbReference type="SMART" id="SM00248">
    <property type="entry name" value="ANK"/>
    <property type="match status" value="4"/>
</dbReference>
<evidence type="ECO:0000256" key="1">
    <source>
        <dbReference type="ARBA" id="ARBA00022737"/>
    </source>
</evidence>
<keyword evidence="4" id="KW-1185">Reference proteome</keyword>
<dbReference type="EMBL" id="JAVDWU010000013">
    <property type="protein sequence ID" value="MDR7152656.1"/>
    <property type="molecule type" value="Genomic_DNA"/>
</dbReference>
<comment type="caution">
    <text evidence="3">The sequence shown here is derived from an EMBL/GenBank/DDBJ whole genome shotgun (WGS) entry which is preliminary data.</text>
</comment>
<gene>
    <name evidence="3" type="ORF">J2W49_004634</name>
</gene>
<dbReference type="Gene3D" id="1.25.40.20">
    <property type="entry name" value="Ankyrin repeat-containing domain"/>
    <property type="match status" value="2"/>
</dbReference>
<proteinExistence type="predicted"/>
<keyword evidence="1" id="KW-0677">Repeat</keyword>
<dbReference type="RefSeq" id="WP_310321617.1">
    <property type="nucleotide sequence ID" value="NZ_JAVDWU010000013.1"/>
</dbReference>
<reference evidence="3 4" key="1">
    <citation type="submission" date="2023-07" db="EMBL/GenBank/DDBJ databases">
        <title>Sorghum-associated microbial communities from plants grown in Nebraska, USA.</title>
        <authorList>
            <person name="Schachtman D."/>
        </authorList>
    </citation>
    <scope>NUCLEOTIDE SEQUENCE [LARGE SCALE GENOMIC DNA]</scope>
    <source>
        <strain evidence="3 4">4249</strain>
    </source>
</reference>
<dbReference type="PANTHER" id="PTHR24198:SF165">
    <property type="entry name" value="ANKYRIN REPEAT-CONTAINING PROTEIN-RELATED"/>
    <property type="match status" value="1"/>
</dbReference>
<evidence type="ECO:0000313" key="4">
    <source>
        <dbReference type="Proteomes" id="UP001265700"/>
    </source>
</evidence>
<keyword evidence="2" id="KW-0040">ANK repeat</keyword>
<dbReference type="InterPro" id="IPR002110">
    <property type="entry name" value="Ankyrin_rpt"/>
</dbReference>
<dbReference type="SUPFAM" id="SSF48403">
    <property type="entry name" value="Ankyrin repeat"/>
    <property type="match status" value="1"/>
</dbReference>
<sequence length="548" mass="58946">MKRIPPRPDLGQLKKQAKELLALYRQGDPAAMQRFRESLPATHCKPDEALASLALRLHDAQSCLAREYGFASWSELQLFVHARRALADDPAQAQRRWLLMVYAGDVAGGNHNHRPAVAARVLEENNTLPGDDPYLACAIGDEDALRRATARDPAWVHREGGPLRLPPLVAVTHSGLAKLPGFRERLRECAKFLLAAGASPNQSIGSRWPPSTLAAPSATERLSALYGAAGKAFDPELTRLLLDAGADPNDGESLYHSLEAPACAQLLLNAGARIDGTNAMYRALDLEDAGVLQMLLDHGGDPNEPPLGPPTSEWGSPLLWAIRRRRSLAHIQVLLAAGARADACTQDGVQARTMALRFGRPEVAALLGQASTAGEPLAAEEAFVVACARGDLESARAIQRDHPGVIDALDDARLRLLPELAEQGCRDAVKTMVTCGWSLEIRGGDIDATALNHAIFRGDADLTRFLMVHGADWQTLHGFGDNACGSLSWASLNEPVNGGDWAGCALALRDHGLPPVRPDPNGADIVRIGERRYQFADDVTDVLLGVDQ</sequence>
<dbReference type="PANTHER" id="PTHR24198">
    <property type="entry name" value="ANKYRIN REPEAT AND PROTEIN KINASE DOMAIN-CONTAINING PROTEIN"/>
    <property type="match status" value="1"/>
</dbReference>
<name>A0ABU1WUP4_9BURK</name>